<evidence type="ECO:0000256" key="1">
    <source>
        <dbReference type="SAM" id="MobiDB-lite"/>
    </source>
</evidence>
<name>A0A078B1L6_STYLE</name>
<feature type="region of interest" description="Disordered" evidence="1">
    <location>
        <begin position="45"/>
        <end position="75"/>
    </location>
</feature>
<organism evidence="2 3">
    <name type="scientific">Stylonychia lemnae</name>
    <name type="common">Ciliate</name>
    <dbReference type="NCBI Taxonomy" id="5949"/>
    <lineage>
        <taxon>Eukaryota</taxon>
        <taxon>Sar</taxon>
        <taxon>Alveolata</taxon>
        <taxon>Ciliophora</taxon>
        <taxon>Intramacronucleata</taxon>
        <taxon>Spirotrichea</taxon>
        <taxon>Stichotrichia</taxon>
        <taxon>Sporadotrichida</taxon>
        <taxon>Oxytrichidae</taxon>
        <taxon>Stylonychinae</taxon>
        <taxon>Stylonychia</taxon>
    </lineage>
</organism>
<reference evidence="2 3" key="1">
    <citation type="submission" date="2014-06" db="EMBL/GenBank/DDBJ databases">
        <authorList>
            <person name="Swart Estienne"/>
        </authorList>
    </citation>
    <scope>NUCLEOTIDE SEQUENCE [LARGE SCALE GENOMIC DNA]</scope>
    <source>
        <strain evidence="2 3">130c</strain>
    </source>
</reference>
<dbReference type="OrthoDB" id="327553at2759"/>
<dbReference type="EMBL" id="CCKQ01015349">
    <property type="protein sequence ID" value="CDW87168.1"/>
    <property type="molecule type" value="Genomic_DNA"/>
</dbReference>
<feature type="compositionally biased region" description="Polar residues" evidence="1">
    <location>
        <begin position="529"/>
        <end position="546"/>
    </location>
</feature>
<keyword evidence="3" id="KW-1185">Reference proteome</keyword>
<protein>
    <submittedName>
        <fullName evidence="2">Uncharacterized protein</fullName>
    </submittedName>
</protein>
<sequence>MPVIPIVSARNKVLPYFNDPNDEYMNAEIPRKMHRHKLAFHPDEVNSQDHTPIQLNRHSSSRRHRQNINPDSENHINFENRRMGQRLMKILHEESQLKKQTQQQHMQQTVYQDQIQKQQKNMRKKKWESIMVDNFKMLERIQQQRSTLSHFNKQDQDKNTMNRYASHDKLKEFRQELYQHERDLKQVIEENERQININNNDERNFNHRKKSISHQDLSQYKENFQRQQQLIDQQIEMNRHHRNYSQVKSELPQQLPYLQRQDFNKRAQFDFDHQRVTVDQMFLSTQEQKQQSLNGIEKKPRNAVLVDKAFNKDYYTKMVQVIGLPQKRKVLVRNQRVIPGQMSEYLVELSRTKLQFIHLFYPNRKFFITAVKVSNPHKYHFIELFRKQGDKLVRCLDNQIERIFGQLEFYDGKKLIFKDLEFLLNYNPDYESPQSKEVKKLQKIIFQNNPVSQKTAVQAKSEKTETDRKQGERFMFASSSQDDLQYENQKNQEYMMRQQKFIQDSKHVLRKLRANQSSIFNTVNQTKMNAISERSNDESGPNSKYNISARDFDSRRVSMAPEIDLEPEPPM</sequence>
<evidence type="ECO:0000313" key="2">
    <source>
        <dbReference type="EMBL" id="CDW87168.1"/>
    </source>
</evidence>
<accession>A0A078B1L6</accession>
<feature type="region of interest" description="Disordered" evidence="1">
    <location>
        <begin position="529"/>
        <end position="571"/>
    </location>
</feature>
<dbReference type="AlphaFoldDB" id="A0A078B1L6"/>
<dbReference type="Proteomes" id="UP000039865">
    <property type="component" value="Unassembled WGS sequence"/>
</dbReference>
<proteinExistence type="predicted"/>
<gene>
    <name evidence="2" type="primary">Contig1411.g1547</name>
    <name evidence="2" type="ORF">STYLEM_16271</name>
</gene>
<dbReference type="InParanoid" id="A0A078B1L6"/>
<evidence type="ECO:0000313" key="3">
    <source>
        <dbReference type="Proteomes" id="UP000039865"/>
    </source>
</evidence>